<accession>A0ACB9Z3Y7</accession>
<name>A0ACB9Z3Y7_9PEZI</name>
<comment type="caution">
    <text evidence="1">The sequence shown here is derived from an EMBL/GenBank/DDBJ whole genome shotgun (WGS) entry which is preliminary data.</text>
</comment>
<dbReference type="EMBL" id="MU393465">
    <property type="protein sequence ID" value="KAI4865948.1"/>
    <property type="molecule type" value="Genomic_DNA"/>
</dbReference>
<keyword evidence="2" id="KW-1185">Reference proteome</keyword>
<dbReference type="Proteomes" id="UP001497700">
    <property type="component" value="Unassembled WGS sequence"/>
</dbReference>
<evidence type="ECO:0000313" key="1">
    <source>
        <dbReference type="EMBL" id="KAI4865948.1"/>
    </source>
</evidence>
<protein>
    <submittedName>
        <fullName evidence="1">Uncharacterized protein</fullName>
    </submittedName>
</protein>
<evidence type="ECO:0000313" key="2">
    <source>
        <dbReference type="Proteomes" id="UP001497700"/>
    </source>
</evidence>
<organism evidence="1 2">
    <name type="scientific">Hypoxylon rubiginosum</name>
    <dbReference type="NCBI Taxonomy" id="110542"/>
    <lineage>
        <taxon>Eukaryota</taxon>
        <taxon>Fungi</taxon>
        <taxon>Dikarya</taxon>
        <taxon>Ascomycota</taxon>
        <taxon>Pezizomycotina</taxon>
        <taxon>Sordariomycetes</taxon>
        <taxon>Xylariomycetidae</taxon>
        <taxon>Xylariales</taxon>
        <taxon>Hypoxylaceae</taxon>
        <taxon>Hypoxylon</taxon>
    </lineage>
</organism>
<proteinExistence type="predicted"/>
<sequence>MASSTINSPPQSDLRLGWIGLGSMGNAMAKNIHKHLTSQGHQPLRIFNRTASRGDALEALGGTRCQDVAQVASESDVIFISASDDKAVESIVEQILSLGDGVAGKIVADTSTIHPDTTKALTLKLRERGAEFAAMPVFGATPTAEEGKLLVAFAGSTAAYEKVSPFLKGVIAYEVMVVGEEPEKASLLKAAGNFLMAGLMELVAEGHVFAEKTGLGSPTLEKLLELVFGTVAHSDSVRITTGVYVPGRDEKPWSDLDLGIKDVGHGVDCAAQVGVELTVANTALENLRKAKQWSDANGGRKLDSSSLYGVVRQDAGLDFRTDFVKKRDGDE</sequence>
<reference evidence="1 2" key="1">
    <citation type="journal article" date="2022" name="New Phytol.">
        <title>Ecological generalism drives hyperdiversity of secondary metabolite gene clusters in xylarialean endophytes.</title>
        <authorList>
            <person name="Franco M.E.E."/>
            <person name="Wisecaver J.H."/>
            <person name="Arnold A.E."/>
            <person name="Ju Y.M."/>
            <person name="Slot J.C."/>
            <person name="Ahrendt S."/>
            <person name="Moore L.P."/>
            <person name="Eastman K.E."/>
            <person name="Scott K."/>
            <person name="Konkel Z."/>
            <person name="Mondo S.J."/>
            <person name="Kuo A."/>
            <person name="Hayes R.D."/>
            <person name="Haridas S."/>
            <person name="Andreopoulos B."/>
            <person name="Riley R."/>
            <person name="LaButti K."/>
            <person name="Pangilinan J."/>
            <person name="Lipzen A."/>
            <person name="Amirebrahimi M."/>
            <person name="Yan J."/>
            <person name="Adam C."/>
            <person name="Keymanesh K."/>
            <person name="Ng V."/>
            <person name="Louie K."/>
            <person name="Northen T."/>
            <person name="Drula E."/>
            <person name="Henrissat B."/>
            <person name="Hsieh H.M."/>
            <person name="Youens-Clark K."/>
            <person name="Lutzoni F."/>
            <person name="Miadlikowska J."/>
            <person name="Eastwood D.C."/>
            <person name="Hamelin R.C."/>
            <person name="Grigoriev I.V."/>
            <person name="U'Ren J.M."/>
        </authorList>
    </citation>
    <scope>NUCLEOTIDE SEQUENCE [LARGE SCALE GENOMIC DNA]</scope>
    <source>
        <strain evidence="1 2">CBS 119005</strain>
    </source>
</reference>
<gene>
    <name evidence="1" type="ORF">F4820DRAFT_275545</name>
</gene>